<feature type="binding site" evidence="10">
    <location>
        <begin position="179"/>
        <end position="180"/>
    </location>
    <ligand>
        <name>ATP</name>
        <dbReference type="ChEBI" id="CHEBI:30616"/>
    </ligand>
</feature>
<keyword evidence="6 10" id="KW-0067">ATP-binding</keyword>
<protein>
    <recommendedName>
        <fullName evidence="14">Aurora kinase</fullName>
        <ecNumber evidence="14">2.7.11.1</ecNumber>
    </recommendedName>
</protein>
<dbReference type="KEGG" id="dqu:106741067"/>
<reference evidence="17" key="1">
    <citation type="submission" date="2025-08" db="UniProtKB">
        <authorList>
            <consortium name="RefSeq"/>
        </authorList>
    </citation>
    <scope>IDENTIFICATION</scope>
</reference>
<dbReference type="PROSITE" id="PS50011">
    <property type="entry name" value="PROTEIN_KINASE_DOM"/>
    <property type="match status" value="1"/>
</dbReference>
<name>A0A6P3WQM1_DINQU</name>
<evidence type="ECO:0000256" key="11">
    <source>
        <dbReference type="PIRSR" id="PIRSR630616-3"/>
    </source>
</evidence>
<dbReference type="EC" id="2.7.11.1" evidence="14"/>
<evidence type="ECO:0000256" key="14">
    <source>
        <dbReference type="RuleBase" id="RU367134"/>
    </source>
</evidence>
<feature type="binding site" evidence="10">
    <location>
        <position position="60"/>
    </location>
    <ligand>
        <name>ATP</name>
        <dbReference type="ChEBI" id="CHEBI:30616"/>
    </ligand>
</feature>
<evidence type="ECO:0000256" key="4">
    <source>
        <dbReference type="ARBA" id="ARBA00022741"/>
    </source>
</evidence>
<dbReference type="GeneID" id="106741067"/>
<dbReference type="GO" id="GO:0006325">
    <property type="term" value="P:chromatin organization"/>
    <property type="evidence" value="ECO:0007669"/>
    <property type="project" value="UniProtKB-ARBA"/>
</dbReference>
<dbReference type="SUPFAM" id="SSF56112">
    <property type="entry name" value="Protein kinase-like (PK-like)"/>
    <property type="match status" value="1"/>
</dbReference>
<evidence type="ECO:0000259" key="15">
    <source>
        <dbReference type="PROSITE" id="PS50011"/>
    </source>
</evidence>
<comment type="subcellular location">
    <subcellularLocation>
        <location evidence="1">Midbody</location>
    </subcellularLocation>
</comment>
<evidence type="ECO:0000256" key="5">
    <source>
        <dbReference type="ARBA" id="ARBA00022777"/>
    </source>
</evidence>
<evidence type="ECO:0000256" key="9">
    <source>
        <dbReference type="PIRSR" id="PIRSR630616-1"/>
    </source>
</evidence>
<dbReference type="AlphaFoldDB" id="A0A6P3WQM1"/>
<feature type="cross-link" description="Glycyl lysine isopeptide (Lys-Gly) (interchain with G-Cter in SUMO2)" evidence="11">
    <location>
        <position position="177"/>
    </location>
</feature>
<proteinExistence type="inferred from homology"/>
<dbReference type="Gene3D" id="3.30.200.20">
    <property type="entry name" value="Phosphorylase Kinase, domain 1"/>
    <property type="match status" value="1"/>
</dbReference>
<dbReference type="InterPro" id="IPR008271">
    <property type="entry name" value="Ser/Thr_kinase_AS"/>
</dbReference>
<dbReference type="Pfam" id="PF00069">
    <property type="entry name" value="Pkinase"/>
    <property type="match status" value="1"/>
</dbReference>
<evidence type="ECO:0000256" key="12">
    <source>
        <dbReference type="PROSITE-ProRule" id="PRU10141"/>
    </source>
</evidence>
<comment type="catalytic activity">
    <reaction evidence="7 14">
        <text>L-threonyl-[protein] + ATP = O-phospho-L-threonyl-[protein] + ADP + H(+)</text>
        <dbReference type="Rhea" id="RHEA:46608"/>
        <dbReference type="Rhea" id="RHEA-COMP:11060"/>
        <dbReference type="Rhea" id="RHEA-COMP:11605"/>
        <dbReference type="ChEBI" id="CHEBI:15378"/>
        <dbReference type="ChEBI" id="CHEBI:30013"/>
        <dbReference type="ChEBI" id="CHEBI:30616"/>
        <dbReference type="ChEBI" id="CHEBI:61977"/>
        <dbReference type="ChEBI" id="CHEBI:456216"/>
        <dbReference type="EC" id="2.7.11.1"/>
    </reaction>
</comment>
<feature type="binding site" evidence="10">
    <location>
        <begin position="128"/>
        <end position="130"/>
    </location>
    <ligand>
        <name>ATP</name>
        <dbReference type="ChEBI" id="CHEBI:30616"/>
    </ligand>
</feature>
<feature type="binding site" evidence="10">
    <location>
        <position position="193"/>
    </location>
    <ligand>
        <name>ATP</name>
        <dbReference type="ChEBI" id="CHEBI:30616"/>
    </ligand>
</feature>
<evidence type="ECO:0000313" key="16">
    <source>
        <dbReference type="Proteomes" id="UP000515204"/>
    </source>
</evidence>
<dbReference type="FunFam" id="1.10.510.10:FF:000235">
    <property type="entry name" value="Serine/threonine-protein kinase ark1"/>
    <property type="match status" value="1"/>
</dbReference>
<dbReference type="GO" id="GO:0000070">
    <property type="term" value="P:mitotic sister chromatid segregation"/>
    <property type="evidence" value="ECO:0007669"/>
    <property type="project" value="UniProtKB-ARBA"/>
</dbReference>
<dbReference type="PROSITE" id="PS00107">
    <property type="entry name" value="PROTEIN_KINASE_ATP"/>
    <property type="match status" value="1"/>
</dbReference>
<dbReference type="GO" id="GO:0032506">
    <property type="term" value="P:cytokinetic process"/>
    <property type="evidence" value="ECO:0007669"/>
    <property type="project" value="UniProtKB-ARBA"/>
</dbReference>
<keyword evidence="16" id="KW-1185">Reference proteome</keyword>
<dbReference type="Proteomes" id="UP000515204">
    <property type="component" value="Unplaced"/>
</dbReference>
<dbReference type="PANTHER" id="PTHR24350">
    <property type="entry name" value="SERINE/THREONINE-PROTEIN KINASE IAL-RELATED"/>
    <property type="match status" value="1"/>
</dbReference>
<evidence type="ECO:0000256" key="13">
    <source>
        <dbReference type="RuleBase" id="RU000304"/>
    </source>
</evidence>
<dbReference type="GO" id="GO:0005524">
    <property type="term" value="F:ATP binding"/>
    <property type="evidence" value="ECO:0007669"/>
    <property type="project" value="UniProtKB-UniRule"/>
</dbReference>
<dbReference type="Gene3D" id="1.10.510.10">
    <property type="entry name" value="Transferase(Phosphotransferase) domain 1"/>
    <property type="match status" value="1"/>
</dbReference>
<evidence type="ECO:0000256" key="8">
    <source>
        <dbReference type="ARBA" id="ARBA00048679"/>
    </source>
</evidence>
<dbReference type="CTD" id="34504"/>
<evidence type="ECO:0000256" key="2">
    <source>
        <dbReference type="ARBA" id="ARBA00022527"/>
    </source>
</evidence>
<feature type="domain" description="Protein kinase" evidence="15">
    <location>
        <begin position="50"/>
        <end position="302"/>
    </location>
</feature>
<evidence type="ECO:0000256" key="6">
    <source>
        <dbReference type="ARBA" id="ARBA00022840"/>
    </source>
</evidence>
<keyword evidence="3 14" id="KW-0808">Transferase</keyword>
<dbReference type="PROSITE" id="PS00108">
    <property type="entry name" value="PROTEIN_KINASE_ST"/>
    <property type="match status" value="1"/>
</dbReference>
<comment type="catalytic activity">
    <reaction evidence="8 14">
        <text>L-seryl-[protein] + ATP = O-phospho-L-seryl-[protein] + ADP + H(+)</text>
        <dbReference type="Rhea" id="RHEA:17989"/>
        <dbReference type="Rhea" id="RHEA-COMP:9863"/>
        <dbReference type="Rhea" id="RHEA-COMP:11604"/>
        <dbReference type="ChEBI" id="CHEBI:15378"/>
        <dbReference type="ChEBI" id="CHEBI:29999"/>
        <dbReference type="ChEBI" id="CHEBI:30616"/>
        <dbReference type="ChEBI" id="CHEBI:83421"/>
        <dbReference type="ChEBI" id="CHEBI:456216"/>
        <dbReference type="EC" id="2.7.11.1"/>
    </reaction>
</comment>
<comment type="similarity">
    <text evidence="14">Belongs to the protein kinase superfamily. Ser/Thr protein kinase family. Aurora subfamily.</text>
</comment>
<dbReference type="InterPro" id="IPR017441">
    <property type="entry name" value="Protein_kinase_ATP_BS"/>
</dbReference>
<dbReference type="InterPro" id="IPR030616">
    <property type="entry name" value="Aur-like"/>
</dbReference>
<evidence type="ECO:0000256" key="7">
    <source>
        <dbReference type="ARBA" id="ARBA00047899"/>
    </source>
</evidence>
<evidence type="ECO:0000313" key="17">
    <source>
        <dbReference type="RefSeq" id="XP_014468157.1"/>
    </source>
</evidence>
<dbReference type="CDD" id="cd14007">
    <property type="entry name" value="STKc_Aurora"/>
    <property type="match status" value="1"/>
</dbReference>
<keyword evidence="2 13" id="KW-0723">Serine/threonine-protein kinase</keyword>
<dbReference type="GO" id="GO:0004674">
    <property type="term" value="F:protein serine/threonine kinase activity"/>
    <property type="evidence" value="ECO:0007669"/>
    <property type="project" value="UniProtKB-KW"/>
</dbReference>
<dbReference type="InterPro" id="IPR011009">
    <property type="entry name" value="Kinase-like_dom_sf"/>
</dbReference>
<feature type="active site" description="Proton acceptor" evidence="9">
    <location>
        <position position="175"/>
    </location>
</feature>
<accession>A0A6P3WQM1</accession>
<keyword evidence="4 10" id="KW-0547">Nucleotide-binding</keyword>
<evidence type="ECO:0000256" key="10">
    <source>
        <dbReference type="PIRSR" id="PIRSR630616-2"/>
    </source>
</evidence>
<dbReference type="SMART" id="SM00220">
    <property type="entry name" value="S_TKc"/>
    <property type="match status" value="1"/>
</dbReference>
<gene>
    <name evidence="17" type="primary">LOC106741067</name>
</gene>
<dbReference type="FunFam" id="3.30.200.20:FF:000042">
    <property type="entry name" value="Aurora kinase A"/>
    <property type="match status" value="1"/>
</dbReference>
<dbReference type="GO" id="GO:0030496">
    <property type="term" value="C:midbody"/>
    <property type="evidence" value="ECO:0007669"/>
    <property type="project" value="UniProtKB-SubCell"/>
</dbReference>
<evidence type="ECO:0000256" key="3">
    <source>
        <dbReference type="ARBA" id="ARBA00022679"/>
    </source>
</evidence>
<dbReference type="InterPro" id="IPR000719">
    <property type="entry name" value="Prot_kinase_dom"/>
</dbReference>
<dbReference type="OrthoDB" id="377346at2759"/>
<organism evidence="16 17">
    <name type="scientific">Dinoponera quadriceps</name>
    <name type="common">South American ant</name>
    <dbReference type="NCBI Taxonomy" id="609295"/>
    <lineage>
        <taxon>Eukaryota</taxon>
        <taxon>Metazoa</taxon>
        <taxon>Ecdysozoa</taxon>
        <taxon>Arthropoda</taxon>
        <taxon>Hexapoda</taxon>
        <taxon>Insecta</taxon>
        <taxon>Pterygota</taxon>
        <taxon>Neoptera</taxon>
        <taxon>Endopterygota</taxon>
        <taxon>Hymenoptera</taxon>
        <taxon>Apocrita</taxon>
        <taxon>Aculeata</taxon>
        <taxon>Formicoidea</taxon>
        <taxon>Formicidae</taxon>
        <taxon>Ponerinae</taxon>
        <taxon>Ponerini</taxon>
        <taxon>Dinoponera</taxon>
    </lineage>
</organism>
<keyword evidence="5 14" id="KW-0418">Kinase</keyword>
<feature type="binding site" evidence="10 12">
    <location>
        <position position="79"/>
    </location>
    <ligand>
        <name>ATP</name>
        <dbReference type="ChEBI" id="CHEBI:30616"/>
    </ligand>
</feature>
<dbReference type="RefSeq" id="XP_014468157.1">
    <property type="nucleotide sequence ID" value="XM_014612671.1"/>
</dbReference>
<evidence type="ECO:0000256" key="1">
    <source>
        <dbReference type="ARBA" id="ARBA00004214"/>
    </source>
</evidence>
<sequence length="319" mass="37056">MASGQVFKIPSTLPPVSSHDHKEAIHDTIYKMMEHINNRGPRYQWSLDDFEVGSPLGRGKFGRVYLAREKTTQYMVALKTLYKVELIKGRVEKQVMREIEIQTHLRHPHILQLLTYFHDKKRIYLVLEFAARGELYKELKRQPNERFNEHLSAKYTYQVADALEYCHRNNVIHRDIKPENLLLTYNGDVKLADFGWSVHAPSSKRNTLCGTLDYLPPEMLTGQTYDVYVDHWCLGILCYEFLTGQPPFLSSSQQETYSKIKTINMQWPEQITPGAKDLISKVTLGILRILIDERTLMIDPRVCTADQEKELGTNLSGRR</sequence>
<dbReference type="GO" id="GO:0030261">
    <property type="term" value="P:chromosome condensation"/>
    <property type="evidence" value="ECO:0007669"/>
    <property type="project" value="UniProtKB-ARBA"/>
</dbReference>